<organism evidence="2 3">
    <name type="scientific">Pteropus alecto</name>
    <name type="common">Black flying fox</name>
    <dbReference type="NCBI Taxonomy" id="9402"/>
    <lineage>
        <taxon>Eukaryota</taxon>
        <taxon>Metazoa</taxon>
        <taxon>Chordata</taxon>
        <taxon>Craniata</taxon>
        <taxon>Vertebrata</taxon>
        <taxon>Euteleostomi</taxon>
        <taxon>Mammalia</taxon>
        <taxon>Eutheria</taxon>
        <taxon>Laurasiatheria</taxon>
        <taxon>Chiroptera</taxon>
        <taxon>Yinpterochiroptera</taxon>
        <taxon>Pteropodoidea</taxon>
        <taxon>Pteropodidae</taxon>
        <taxon>Pteropodinae</taxon>
        <taxon>Pteropus</taxon>
    </lineage>
</organism>
<name>L5L7C8_PTEAL</name>
<evidence type="ECO:0000313" key="2">
    <source>
        <dbReference type="EMBL" id="ELK19330.1"/>
    </source>
</evidence>
<evidence type="ECO:0000256" key="1">
    <source>
        <dbReference type="SAM" id="MobiDB-lite"/>
    </source>
</evidence>
<feature type="compositionally biased region" description="Basic and acidic residues" evidence="1">
    <location>
        <begin position="75"/>
        <end position="92"/>
    </location>
</feature>
<accession>L5L7C8</accession>
<feature type="region of interest" description="Disordered" evidence="1">
    <location>
        <begin position="63"/>
        <end position="92"/>
    </location>
</feature>
<gene>
    <name evidence="2" type="ORF">PAL_GLEAN10005972</name>
</gene>
<keyword evidence="3" id="KW-1185">Reference proteome</keyword>
<dbReference type="EMBL" id="KB030265">
    <property type="protein sequence ID" value="ELK19330.1"/>
    <property type="molecule type" value="Genomic_DNA"/>
</dbReference>
<dbReference type="Proteomes" id="UP000010552">
    <property type="component" value="Unassembled WGS sequence"/>
</dbReference>
<dbReference type="AlphaFoldDB" id="L5L7C8"/>
<sequence length="92" mass="10992">MLGNNYKKRKSRKEKTLRHISEIEFDQRLYVFETVENTDTCDNGGLPQRECTWRSAPENRRVCDEELGGSRTRKQGKEDRRTENRRARETET</sequence>
<protein>
    <submittedName>
        <fullName evidence="2">Uncharacterized protein</fullName>
    </submittedName>
</protein>
<evidence type="ECO:0000313" key="3">
    <source>
        <dbReference type="Proteomes" id="UP000010552"/>
    </source>
</evidence>
<dbReference type="InParanoid" id="L5L7C8"/>
<reference evidence="3" key="1">
    <citation type="journal article" date="2013" name="Science">
        <title>Comparative analysis of bat genomes provides insight into the evolution of flight and immunity.</title>
        <authorList>
            <person name="Zhang G."/>
            <person name="Cowled C."/>
            <person name="Shi Z."/>
            <person name="Huang Z."/>
            <person name="Bishop-Lilly K.A."/>
            <person name="Fang X."/>
            <person name="Wynne J.W."/>
            <person name="Xiong Z."/>
            <person name="Baker M.L."/>
            <person name="Zhao W."/>
            <person name="Tachedjian M."/>
            <person name="Zhu Y."/>
            <person name="Zhou P."/>
            <person name="Jiang X."/>
            <person name="Ng J."/>
            <person name="Yang L."/>
            <person name="Wu L."/>
            <person name="Xiao J."/>
            <person name="Feng Y."/>
            <person name="Chen Y."/>
            <person name="Sun X."/>
            <person name="Zhang Y."/>
            <person name="Marsh G.A."/>
            <person name="Crameri G."/>
            <person name="Broder C.C."/>
            <person name="Frey K.G."/>
            <person name="Wang L.F."/>
            <person name="Wang J."/>
        </authorList>
    </citation>
    <scope>NUCLEOTIDE SEQUENCE [LARGE SCALE GENOMIC DNA]</scope>
</reference>
<proteinExistence type="predicted"/>